<dbReference type="EMBL" id="GGEC01049857">
    <property type="protein sequence ID" value="MBX30341.1"/>
    <property type="molecule type" value="Transcribed_RNA"/>
</dbReference>
<organism evidence="2">
    <name type="scientific">Rhizophora mucronata</name>
    <name type="common">Asiatic mangrove</name>
    <dbReference type="NCBI Taxonomy" id="61149"/>
    <lineage>
        <taxon>Eukaryota</taxon>
        <taxon>Viridiplantae</taxon>
        <taxon>Streptophyta</taxon>
        <taxon>Embryophyta</taxon>
        <taxon>Tracheophyta</taxon>
        <taxon>Spermatophyta</taxon>
        <taxon>Magnoliopsida</taxon>
        <taxon>eudicotyledons</taxon>
        <taxon>Gunneridae</taxon>
        <taxon>Pentapetalae</taxon>
        <taxon>rosids</taxon>
        <taxon>fabids</taxon>
        <taxon>Malpighiales</taxon>
        <taxon>Rhizophoraceae</taxon>
        <taxon>Rhizophora</taxon>
    </lineage>
</organism>
<evidence type="ECO:0000313" key="2">
    <source>
        <dbReference type="EMBL" id="MBX30341.1"/>
    </source>
</evidence>
<sequence>MKIVQLAILCFFFFIFGLLIICKQYYDEMPTRIKGCFINGLLRS</sequence>
<name>A0A2P2MJD0_RHIMU</name>
<keyword evidence="1" id="KW-0812">Transmembrane</keyword>
<feature type="transmembrane region" description="Helical" evidence="1">
    <location>
        <begin position="6"/>
        <end position="26"/>
    </location>
</feature>
<protein>
    <submittedName>
        <fullName evidence="2">Uncharacterized protein Vacuolar ATP synthase subunit G1</fullName>
    </submittedName>
</protein>
<keyword evidence="1" id="KW-0472">Membrane</keyword>
<reference evidence="2" key="1">
    <citation type="submission" date="2018-02" db="EMBL/GenBank/DDBJ databases">
        <title>Rhizophora mucronata_Transcriptome.</title>
        <authorList>
            <person name="Meera S.P."/>
            <person name="Sreeshan A."/>
            <person name="Augustine A."/>
        </authorList>
    </citation>
    <scope>NUCLEOTIDE SEQUENCE</scope>
    <source>
        <tissue evidence="2">Leaf</tissue>
    </source>
</reference>
<keyword evidence="1" id="KW-1133">Transmembrane helix</keyword>
<proteinExistence type="predicted"/>
<dbReference type="AlphaFoldDB" id="A0A2P2MJD0"/>
<evidence type="ECO:0000256" key="1">
    <source>
        <dbReference type="SAM" id="Phobius"/>
    </source>
</evidence>
<accession>A0A2P2MJD0</accession>